<dbReference type="InterPro" id="IPR056823">
    <property type="entry name" value="TEN-like_YD-shell"/>
</dbReference>
<evidence type="ECO:0000313" key="5">
    <source>
        <dbReference type="Proteomes" id="UP000317093"/>
    </source>
</evidence>
<dbReference type="EC" id="3.1.-.-" evidence="4"/>
<dbReference type="PANTHER" id="PTHR32305:SF15">
    <property type="entry name" value="PROTEIN RHSA-RELATED"/>
    <property type="match status" value="1"/>
</dbReference>
<feature type="region of interest" description="Disordered" evidence="2">
    <location>
        <begin position="420"/>
        <end position="524"/>
    </location>
</feature>
<feature type="compositionally biased region" description="Low complexity" evidence="2">
    <location>
        <begin position="420"/>
        <end position="429"/>
    </location>
</feature>
<protein>
    <submittedName>
        <fullName evidence="4">tRNA(Glu)-specific nuclease WapA</fullName>
        <ecNumber evidence="4">3.1.-.-</ecNumber>
    </submittedName>
</protein>
<evidence type="ECO:0000256" key="1">
    <source>
        <dbReference type="ARBA" id="ARBA00022737"/>
    </source>
</evidence>
<dbReference type="Pfam" id="PF25023">
    <property type="entry name" value="TEN_YD-shell"/>
    <property type="match status" value="1"/>
</dbReference>
<dbReference type="Proteomes" id="UP000317093">
    <property type="component" value="Chromosome"/>
</dbReference>
<keyword evidence="4" id="KW-0378">Hydrolase</keyword>
<evidence type="ECO:0000313" key="4">
    <source>
        <dbReference type="EMBL" id="QDU60276.1"/>
    </source>
</evidence>
<keyword evidence="5" id="KW-1185">Reference proteome</keyword>
<accession>A0A518AZY1</accession>
<evidence type="ECO:0000259" key="3">
    <source>
        <dbReference type="Pfam" id="PF25023"/>
    </source>
</evidence>
<dbReference type="PANTHER" id="PTHR32305">
    <property type="match status" value="1"/>
</dbReference>
<reference evidence="4 5" key="1">
    <citation type="submission" date="2019-02" db="EMBL/GenBank/DDBJ databases">
        <title>Deep-cultivation of Planctomycetes and their phenomic and genomic characterization uncovers novel biology.</title>
        <authorList>
            <person name="Wiegand S."/>
            <person name="Jogler M."/>
            <person name="Boedeker C."/>
            <person name="Pinto D."/>
            <person name="Vollmers J."/>
            <person name="Rivas-Marin E."/>
            <person name="Kohn T."/>
            <person name="Peeters S.H."/>
            <person name="Heuer A."/>
            <person name="Rast P."/>
            <person name="Oberbeckmann S."/>
            <person name="Bunk B."/>
            <person name="Jeske O."/>
            <person name="Meyerdierks A."/>
            <person name="Storesund J.E."/>
            <person name="Kallscheuer N."/>
            <person name="Luecker S."/>
            <person name="Lage O.M."/>
            <person name="Pohl T."/>
            <person name="Merkel B.J."/>
            <person name="Hornburger P."/>
            <person name="Mueller R.-W."/>
            <person name="Bruemmer F."/>
            <person name="Labrenz M."/>
            <person name="Spormann A.M."/>
            <person name="Op den Camp H."/>
            <person name="Overmann J."/>
            <person name="Amann R."/>
            <person name="Jetten M.S.M."/>
            <person name="Mascher T."/>
            <person name="Medema M.H."/>
            <person name="Devos D.P."/>
            <person name="Kaster A.-K."/>
            <person name="Ovreas L."/>
            <person name="Rohde M."/>
            <person name="Galperin M.Y."/>
            <person name="Jogler C."/>
        </authorList>
    </citation>
    <scope>NUCLEOTIDE SEQUENCE [LARGE SCALE GENOMIC DNA]</scope>
    <source>
        <strain evidence="4 5">Pan216</strain>
    </source>
</reference>
<gene>
    <name evidence="4" type="primary">wapA_4</name>
    <name evidence="4" type="ORF">Pan216_11150</name>
</gene>
<feature type="compositionally biased region" description="Gly residues" evidence="2">
    <location>
        <begin position="430"/>
        <end position="471"/>
    </location>
</feature>
<dbReference type="GO" id="GO:0016787">
    <property type="term" value="F:hydrolase activity"/>
    <property type="evidence" value="ECO:0007669"/>
    <property type="project" value="UniProtKB-KW"/>
</dbReference>
<dbReference type="InterPro" id="IPR022385">
    <property type="entry name" value="Rhs_assc_core"/>
</dbReference>
<dbReference type="KEGG" id="knv:Pan216_11150"/>
<feature type="compositionally biased region" description="Basic and acidic residues" evidence="2">
    <location>
        <begin position="480"/>
        <end position="498"/>
    </location>
</feature>
<name>A0A518AZY1_9BACT</name>
<feature type="domain" description="Teneurin-like YD-shell" evidence="3">
    <location>
        <begin position="20"/>
        <end position="285"/>
    </location>
</feature>
<dbReference type="RefSeq" id="WP_419193286.1">
    <property type="nucleotide sequence ID" value="NZ_CP036279.1"/>
</dbReference>
<evidence type="ECO:0000256" key="2">
    <source>
        <dbReference type="SAM" id="MobiDB-lite"/>
    </source>
</evidence>
<dbReference type="Gene3D" id="2.180.10.10">
    <property type="entry name" value="RHS repeat-associated core"/>
    <property type="match status" value="1"/>
</dbReference>
<dbReference type="NCBIfam" id="TIGR03696">
    <property type="entry name" value="Rhs_assc_core"/>
    <property type="match status" value="1"/>
</dbReference>
<dbReference type="EMBL" id="CP036279">
    <property type="protein sequence ID" value="QDU60276.1"/>
    <property type="molecule type" value="Genomic_DNA"/>
</dbReference>
<organism evidence="4 5">
    <name type="scientific">Kolteria novifilia</name>
    <dbReference type="NCBI Taxonomy" id="2527975"/>
    <lineage>
        <taxon>Bacteria</taxon>
        <taxon>Pseudomonadati</taxon>
        <taxon>Planctomycetota</taxon>
        <taxon>Planctomycetia</taxon>
        <taxon>Kolteriales</taxon>
        <taxon>Kolteriaceae</taxon>
        <taxon>Kolteria</taxon>
    </lineage>
</organism>
<dbReference type="AlphaFoldDB" id="A0A518AZY1"/>
<keyword evidence="1" id="KW-0677">Repeat</keyword>
<proteinExistence type="predicted"/>
<sequence>MLVDYDYDYNLANELIYEAHHGTTADFAYDLSGQLTDVDRTGQADELYRYDANGNRTSSSLHGSDFVVGANNRLLNDGTYSYTYDNEGNLITKTEIAPGDVTTFTYDHLNRLVAVEERTSGGIITSEVEYTYDVLGRRIAKSVNGQSTHVIYDGENAWADTDATGTVTARYLMGESLDELVARWKPGDGTAWYLVDHLGTVRDLADATGAIVNHLDYTAFGQIIAQTNPGHADRFSFTGREFDAESGLYHYRARAYDAALGRFLQQDPLSFDAGDANLYRYVSNAPTIYTDPTGKAAFAEDHVTRIASGTAAGAVAGGVAGFICGYLDGYFGGSDDPLRDGIEGAAIGWAIGAVAGGTLAAVGPANAKALADGLAGGFGAYGAWLVSQSKNVPQALVRATCDFAVSFAFGAAARRFGKRFGPNVGDGPNNPGGDGPNLGGDGPGPGGDGPGPGGDGPGPGGDDGGPGGTNKGGDDTVPPKTKDGDNGGSDQEQRYKDWDEWDENNNRNPSDEDAPPKPPKNFTERIEEAVQTEWDQRGDLTAEAMSLRKLEGPHKMANPDSALGPNQVRYQATFKNEFTGESIKVSVNYDPATGLFGTIKPSSGK</sequence>
<dbReference type="InterPro" id="IPR050708">
    <property type="entry name" value="T6SS_VgrG/RHS"/>
</dbReference>